<evidence type="ECO:0000313" key="8">
    <source>
        <dbReference type="EMBL" id="BCT92697.1"/>
    </source>
</evidence>
<accession>A0ABM7Q5W3</accession>
<evidence type="ECO:0000256" key="3">
    <source>
        <dbReference type="ARBA" id="ARBA00022759"/>
    </source>
</evidence>
<dbReference type="Pfam" id="PF08340">
    <property type="entry name" value="YicC-like_C"/>
    <property type="match status" value="1"/>
</dbReference>
<protein>
    <recommendedName>
        <fullName evidence="10">YicC family protein</fullName>
    </recommendedName>
</protein>
<sequence length="293" mass="32427">MPRLDVHVIRSMTAFASGERTTPWGTLSCEVRSVNHRFLEIGVRMPDELRVLEPQLRERVSSKISRGKVELGLRLRAPEGGEALQIDATVVERLSTLAQDLQARFPSMQVGFTELLAFPGVLGTRATDPAALHAATLELLDTVLANFVAGREREGAALSAAISERVDGIARIAGEVRALVPDIRAALRQKLELRLSELAQPVDPGRFEQELVLGLQKLDVDEELDRLESHVAELRRVLGQREPVGRRLDFLLQEFNREANTLGSKSVDARTSAAAVELKVLIDQVREQIQNIE</sequence>
<evidence type="ECO:0008006" key="10">
    <source>
        <dbReference type="Google" id="ProtNLM"/>
    </source>
</evidence>
<keyword evidence="2" id="KW-0540">Nuclease</keyword>
<evidence type="ECO:0000313" key="9">
    <source>
        <dbReference type="Proteomes" id="UP000681317"/>
    </source>
</evidence>
<organism evidence="8 9">
    <name type="scientific">Noviluteimonas caseinilytica</name>
    <dbReference type="NCBI Taxonomy" id="2675101"/>
    <lineage>
        <taxon>Bacteria</taxon>
        <taxon>Pseudomonadati</taxon>
        <taxon>Pseudomonadota</taxon>
        <taxon>Gammaproteobacteria</taxon>
        <taxon>Lysobacterales</taxon>
        <taxon>Lysobacteraceae</taxon>
        <taxon>Noviluteimonas</taxon>
    </lineage>
</organism>
<dbReference type="PANTHER" id="PTHR30636">
    <property type="entry name" value="UPF0701 PROTEIN YICC"/>
    <property type="match status" value="1"/>
</dbReference>
<dbReference type="InterPro" id="IPR013527">
    <property type="entry name" value="YicC-like_N"/>
</dbReference>
<reference evidence="8 9" key="1">
    <citation type="submission" date="2021-03" db="EMBL/GenBank/DDBJ databases">
        <title>Complete Genome Sequences of Two Lysobacter Strains Isolated from Sea Water (Lysobacter caseinilyticus) and Soil (Lysobacter helvus) in South Korea.</title>
        <authorList>
            <person name="Watanabe Y."/>
            <person name="Arakawa K."/>
        </authorList>
    </citation>
    <scope>NUCLEOTIDE SEQUENCE [LARGE SCALE GENOMIC DNA]</scope>
    <source>
        <strain evidence="8 9">KVB24</strain>
    </source>
</reference>
<keyword evidence="4" id="KW-0378">Hydrolase</keyword>
<dbReference type="InterPro" id="IPR013551">
    <property type="entry name" value="YicC-like_C"/>
</dbReference>
<dbReference type="EMBL" id="AP024545">
    <property type="protein sequence ID" value="BCT92697.1"/>
    <property type="molecule type" value="Genomic_DNA"/>
</dbReference>
<dbReference type="Proteomes" id="UP000681317">
    <property type="component" value="Chromosome"/>
</dbReference>
<feature type="domain" description="Endoribonuclease YicC-like C-terminal" evidence="7">
    <location>
        <begin position="177"/>
        <end position="293"/>
    </location>
</feature>
<comment type="cofactor">
    <cofactor evidence="1">
        <name>a divalent metal cation</name>
        <dbReference type="ChEBI" id="CHEBI:60240"/>
    </cofactor>
</comment>
<proteinExistence type="inferred from homology"/>
<evidence type="ECO:0000256" key="2">
    <source>
        <dbReference type="ARBA" id="ARBA00022722"/>
    </source>
</evidence>
<evidence type="ECO:0000256" key="5">
    <source>
        <dbReference type="ARBA" id="ARBA00035648"/>
    </source>
</evidence>
<evidence type="ECO:0000259" key="7">
    <source>
        <dbReference type="Pfam" id="PF08340"/>
    </source>
</evidence>
<evidence type="ECO:0000256" key="1">
    <source>
        <dbReference type="ARBA" id="ARBA00001968"/>
    </source>
</evidence>
<dbReference type="InterPro" id="IPR005229">
    <property type="entry name" value="YicC/YloC-like"/>
</dbReference>
<feature type="domain" description="Endoribonuclease YicC-like N-terminal" evidence="6">
    <location>
        <begin position="9"/>
        <end position="159"/>
    </location>
</feature>
<keyword evidence="3" id="KW-0255">Endonuclease</keyword>
<name>A0ABM7Q5W3_9GAMM</name>
<dbReference type="Pfam" id="PF03755">
    <property type="entry name" value="YicC-like_N"/>
    <property type="match status" value="1"/>
</dbReference>
<comment type="similarity">
    <text evidence="5">Belongs to the YicC/YloC family.</text>
</comment>
<keyword evidence="9" id="KW-1185">Reference proteome</keyword>
<dbReference type="NCBIfam" id="TIGR00255">
    <property type="entry name" value="YicC/YloC family endoribonuclease"/>
    <property type="match status" value="1"/>
</dbReference>
<evidence type="ECO:0000256" key="4">
    <source>
        <dbReference type="ARBA" id="ARBA00022801"/>
    </source>
</evidence>
<gene>
    <name evidence="8" type="ORF">LYSCAS_17210</name>
</gene>
<evidence type="ECO:0000259" key="6">
    <source>
        <dbReference type="Pfam" id="PF03755"/>
    </source>
</evidence>
<dbReference type="PANTHER" id="PTHR30636:SF3">
    <property type="entry name" value="UPF0701 PROTEIN YICC"/>
    <property type="match status" value="1"/>
</dbReference>